<reference evidence="2 3" key="1">
    <citation type="submission" date="2024-03" db="EMBL/GenBank/DDBJ databases">
        <title>Adaptation during the transition from Ophiocordyceps entomopathogen to insect associate is accompanied by gene loss and intensified selection.</title>
        <authorList>
            <person name="Ward C.M."/>
            <person name="Onetto C.A."/>
            <person name="Borneman A.R."/>
        </authorList>
    </citation>
    <scope>NUCLEOTIDE SEQUENCE [LARGE SCALE GENOMIC DNA]</scope>
    <source>
        <strain evidence="2">AWRI1</strain>
        <tissue evidence="2">Single Adult Female</tissue>
    </source>
</reference>
<evidence type="ECO:0000313" key="3">
    <source>
        <dbReference type="Proteomes" id="UP001367676"/>
    </source>
</evidence>
<keyword evidence="3" id="KW-1185">Reference proteome</keyword>
<feature type="region of interest" description="Disordered" evidence="1">
    <location>
        <begin position="102"/>
        <end position="128"/>
    </location>
</feature>
<accession>A0AAN9T5X3</accession>
<evidence type="ECO:0000313" key="2">
    <source>
        <dbReference type="EMBL" id="KAK7572001.1"/>
    </source>
</evidence>
<protein>
    <submittedName>
        <fullName evidence="2">Uncharacterized protein</fullName>
    </submittedName>
</protein>
<sequence length="381" mass="41832">MADCAYTKIAIMQLFYELKQKFPSIPDQIVSELMQQVAYNKEECEKRLSTEYRNYQPHSYPSDIVNKMTEGKERPKTLSLATTACGLFSRATNSLRIKENRGKVNASRRPLSGGDELGAACTSPKTDDVAGDVCSSKRPLVNGDARLPSPDESVQNFEIRSNQPDLFVSDLKLQFQNDVRGRGQTSLRIQYERDSQSAPTTPSSGLLPIGCDPCGAEGAVRKHRSVLNVDRSLKSPTAGTDCGRPRTGVKMTMRPPSAEPLPPIKISTDGGANMIYMTTSSGASTGYQNQLQISINEDGNTTISASRIRNACNIPDQKTEEVSSQPIDDGVPHLLTAFDSLSTTSERKCYFSLISIVAFQLFGNDGEVEERYIFCGIRESE</sequence>
<dbReference type="AlphaFoldDB" id="A0AAN9T5X3"/>
<gene>
    <name evidence="2" type="ORF">V9T40_014473</name>
</gene>
<proteinExistence type="predicted"/>
<comment type="caution">
    <text evidence="2">The sequence shown here is derived from an EMBL/GenBank/DDBJ whole genome shotgun (WGS) entry which is preliminary data.</text>
</comment>
<evidence type="ECO:0000256" key="1">
    <source>
        <dbReference type="SAM" id="MobiDB-lite"/>
    </source>
</evidence>
<dbReference type="EMBL" id="JBBCAQ010000038">
    <property type="protein sequence ID" value="KAK7572001.1"/>
    <property type="molecule type" value="Genomic_DNA"/>
</dbReference>
<organism evidence="2 3">
    <name type="scientific">Parthenolecanium corni</name>
    <dbReference type="NCBI Taxonomy" id="536013"/>
    <lineage>
        <taxon>Eukaryota</taxon>
        <taxon>Metazoa</taxon>
        <taxon>Ecdysozoa</taxon>
        <taxon>Arthropoda</taxon>
        <taxon>Hexapoda</taxon>
        <taxon>Insecta</taxon>
        <taxon>Pterygota</taxon>
        <taxon>Neoptera</taxon>
        <taxon>Paraneoptera</taxon>
        <taxon>Hemiptera</taxon>
        <taxon>Sternorrhyncha</taxon>
        <taxon>Coccoidea</taxon>
        <taxon>Coccidae</taxon>
        <taxon>Parthenolecanium</taxon>
    </lineage>
</organism>
<dbReference type="Gene3D" id="1.10.8.10">
    <property type="entry name" value="DNA helicase RuvA subunit, C-terminal domain"/>
    <property type="match status" value="1"/>
</dbReference>
<name>A0AAN9T5X3_9HEMI</name>
<dbReference type="Proteomes" id="UP001367676">
    <property type="component" value="Unassembled WGS sequence"/>
</dbReference>
<feature type="region of interest" description="Disordered" evidence="1">
    <location>
        <begin position="233"/>
        <end position="264"/>
    </location>
</feature>